<evidence type="ECO:0000256" key="6">
    <source>
        <dbReference type="ARBA" id="ARBA00022737"/>
    </source>
</evidence>
<dbReference type="PANTHER" id="PTHR24026">
    <property type="entry name" value="FAT ATYPICAL CADHERIN-RELATED"/>
    <property type="match status" value="1"/>
</dbReference>
<reference evidence="15" key="1">
    <citation type="journal article" date="2023" name="IScience">
        <title>Live-bearing cockroach genome reveals convergent evolutionary mechanisms linked to viviparity in insects and beyond.</title>
        <authorList>
            <person name="Fouks B."/>
            <person name="Harrison M.C."/>
            <person name="Mikhailova A.A."/>
            <person name="Marchal E."/>
            <person name="English S."/>
            <person name="Carruthers M."/>
            <person name="Jennings E.C."/>
            <person name="Chiamaka E.L."/>
            <person name="Frigard R.A."/>
            <person name="Pippel M."/>
            <person name="Attardo G.M."/>
            <person name="Benoit J.B."/>
            <person name="Bornberg-Bauer E."/>
            <person name="Tobe S.S."/>
        </authorList>
    </citation>
    <scope>NUCLEOTIDE SEQUENCE</scope>
    <source>
        <strain evidence="15">Stay&amp;Tobe</strain>
    </source>
</reference>
<dbReference type="GO" id="GO:0005886">
    <property type="term" value="C:plasma membrane"/>
    <property type="evidence" value="ECO:0007669"/>
    <property type="project" value="UniProtKB-SubCell"/>
</dbReference>
<feature type="domain" description="Cadherin" evidence="14">
    <location>
        <begin position="251"/>
        <end position="373"/>
    </location>
</feature>
<keyword evidence="16" id="KW-1185">Reference proteome</keyword>
<dbReference type="Pfam" id="PF00028">
    <property type="entry name" value="Cadherin"/>
    <property type="match status" value="10"/>
</dbReference>
<feature type="domain" description="Cadherin" evidence="14">
    <location>
        <begin position="961"/>
        <end position="1069"/>
    </location>
</feature>
<dbReference type="FunFam" id="2.60.40.60:FF:000013">
    <property type="entry name" value="Cadherin EGF LAG seven-pass G-type receptor"/>
    <property type="match status" value="1"/>
</dbReference>
<dbReference type="GO" id="GO:0005509">
    <property type="term" value="F:calcium ion binding"/>
    <property type="evidence" value="ECO:0007669"/>
    <property type="project" value="UniProtKB-UniRule"/>
</dbReference>
<sequence>MKFKLDRRLLLALFITLALWDMGVICQSLINRAPHFLSGGDMARFSLPEDTQVGTPVYRLRGLDPEGSSVHYSISGEQLTVDRTSGIVTLLRPLDRESVDLVEVIISITEHIQGSQITSLNFLTQYKIVLQNDFTYKIRLYGPQSSYIARLFSSSMSIKLTRNEESTYSSLQIKCHDYIKDVFQCSQQRISEGEYIGIISLLRPLDYEQRSGYSMVLKATDLASEPTARLTAVAKVAINVMDIQDQPPIFINAPFSATVAEGTQPGTSILSVEARDGDLGNPRSVLLTVEDDSLGYFTLVPRKQNGNTPISMADLVTSNKSIDREHPDILQNGGIYAFSIKATELINNELPGDTATSQVTIVITDVDDQIPIFNEDYFRINVSEDIGADTPLPGLNMVVHDQDVGDNARYTLKLRNVKNSAGIFTVHPTSAIGRTPVVIRVADIRGLDYDVADQSLREIIFDVVATVKGKEDIDTEVGSAQVVINLVDANDNSPTFPQSSYRLRVSESAESGSLISNITATDVDSNEYGSIIYSIKGFGAEKFYTQPNEGGIYVAKSSTGLDYETQKSYSLTFEARDGGGRISTASLFVEVEDVNDNAPVFEQREYSRTVREGATSFQPQLFVRATDIDGPNQGGGKIFYSIQSSNVDKDVFFVEPVSGEVKMNIPVNSSDTSRGQYEMVIRATDAGVPPLHDETRVLVRVGVPGNQRPIFRGNINVGKGPSGYATKVKENAQPGTEIVQVIATDPDGQDSLLNYFIAGGARDNFVINQSTGQIKVSPEARLDLESSGAHYDIIVHAVDSGTPIRETATTTVAVDITDVNNKPPVFSSNDASAFVRYVSERVPVGEPVLTVKAMDPDSDARLEYSIVEPIRAADRTGVALKSNSVYNYKSAFKINVTTGEVTVAQPLDHQATAVIIFTVRVDDLNAFENKEDQYAKAEVTIYIQAYSDSNPLFTMSTWTPTNPIIKFAIPEEQAIGTTIVTLTAKDPLNEKPITQFEEVKGAGLKDSDDYVRVESYSGNIILNKRLDYESLQKKLLTFQVRAIADDNKRTSEATVIINVEDINDNSPKFSHENYKTQVLESAKHPEAILTVKASDLDINNNETGYGTIRYSLSGESASLFVIDPISGIIAVAPNVSLDRERQSLLRFNVMAADTPQGGNEQRKASADVLIDVLDVNDNAPSFTKNSYSAVVPENVAIGTDVITVTATDPDEEEGGEITYDLSNEGEANGLFGINHTTGHIVTQRELTGKGRTEPYHLMVRAMDGGSPSLSMDVPFSIYIGDVFTNDGVPFFVRPTINEVAKISENSSIGSPVFQVMATDPDDPNTPNGKISYKFLDDGSDALAFKIGLISTKLLLDREQKENYTLIIVIQDHGDNPQQATRVLQVQVLDIDDHKPIFKRGLDDEPQVFTIEEEVDVGTEIGTVQAIDEDIGENGMIDYVITYGNEDRLFSINRTSENKGLITVAKRLDREVASEHLLTVKCFKKSLTPRGLQKQYNRQDPSETQVKIKVKDVDDNNPVFTKDNITI</sequence>
<comment type="caution">
    <text evidence="15">The sequence shown here is derived from an EMBL/GenBank/DDBJ whole genome shotgun (WGS) entry which is preliminary data.</text>
</comment>
<dbReference type="PROSITE" id="PS00232">
    <property type="entry name" value="CADHERIN_1"/>
    <property type="match status" value="4"/>
</dbReference>
<keyword evidence="11" id="KW-1015">Disulfide bond</keyword>
<dbReference type="InterPro" id="IPR020894">
    <property type="entry name" value="Cadherin_CS"/>
</dbReference>
<evidence type="ECO:0000313" key="16">
    <source>
        <dbReference type="Proteomes" id="UP001233999"/>
    </source>
</evidence>
<evidence type="ECO:0000259" key="14">
    <source>
        <dbReference type="PROSITE" id="PS50268"/>
    </source>
</evidence>
<evidence type="ECO:0000256" key="7">
    <source>
        <dbReference type="ARBA" id="ARBA00022837"/>
    </source>
</evidence>
<evidence type="ECO:0000256" key="9">
    <source>
        <dbReference type="ARBA" id="ARBA00022989"/>
    </source>
</evidence>
<dbReference type="InterPro" id="IPR015919">
    <property type="entry name" value="Cadherin-like_sf"/>
</dbReference>
<dbReference type="GO" id="GO:0001736">
    <property type="term" value="P:establishment of planar polarity"/>
    <property type="evidence" value="ECO:0007669"/>
    <property type="project" value="UniProtKB-ARBA"/>
</dbReference>
<dbReference type="FunFam" id="2.60.40.60:FF:000098">
    <property type="entry name" value="cadherin-23 isoform X1"/>
    <property type="match status" value="1"/>
</dbReference>
<dbReference type="FunFam" id="2.60.40.60:FF:000058">
    <property type="entry name" value="FAT atypical cadherin 3"/>
    <property type="match status" value="1"/>
</dbReference>
<name>A0AAD7Z9L5_DIPPU</name>
<dbReference type="GO" id="GO:0008104">
    <property type="term" value="P:intracellular protein localization"/>
    <property type="evidence" value="ECO:0007669"/>
    <property type="project" value="UniProtKB-ARBA"/>
</dbReference>
<evidence type="ECO:0000256" key="1">
    <source>
        <dbReference type="ARBA" id="ARBA00004251"/>
    </source>
</evidence>
<dbReference type="GO" id="GO:0007424">
    <property type="term" value="P:open tracheal system development"/>
    <property type="evidence" value="ECO:0007669"/>
    <property type="project" value="UniProtKB-ARBA"/>
</dbReference>
<keyword evidence="2" id="KW-1003">Cell membrane</keyword>
<keyword evidence="8" id="KW-0130">Cell adhesion</keyword>
<feature type="domain" description="Cadherin" evidence="14">
    <location>
        <begin position="602"/>
        <end position="711"/>
    </location>
</feature>
<organism evidence="15 16">
    <name type="scientific">Diploptera punctata</name>
    <name type="common">Pacific beetle cockroach</name>
    <dbReference type="NCBI Taxonomy" id="6984"/>
    <lineage>
        <taxon>Eukaryota</taxon>
        <taxon>Metazoa</taxon>
        <taxon>Ecdysozoa</taxon>
        <taxon>Arthropoda</taxon>
        <taxon>Hexapoda</taxon>
        <taxon>Insecta</taxon>
        <taxon>Pterygota</taxon>
        <taxon>Neoptera</taxon>
        <taxon>Polyneoptera</taxon>
        <taxon>Dictyoptera</taxon>
        <taxon>Blattodea</taxon>
        <taxon>Blaberoidea</taxon>
        <taxon>Blaberidae</taxon>
        <taxon>Diplopterinae</taxon>
        <taxon>Diploptera</taxon>
    </lineage>
</organism>
<evidence type="ECO:0000256" key="11">
    <source>
        <dbReference type="ARBA" id="ARBA00023157"/>
    </source>
</evidence>
<keyword evidence="3" id="KW-0245">EGF-like domain</keyword>
<evidence type="ECO:0000256" key="4">
    <source>
        <dbReference type="ARBA" id="ARBA00022692"/>
    </source>
</evidence>
<feature type="domain" description="Cadherin" evidence="14">
    <location>
        <begin position="45"/>
        <end position="145"/>
    </location>
</feature>
<evidence type="ECO:0000256" key="3">
    <source>
        <dbReference type="ARBA" id="ARBA00022536"/>
    </source>
</evidence>
<keyword evidence="10" id="KW-0472">Membrane</keyword>
<feature type="domain" description="Cadherin" evidence="14">
    <location>
        <begin position="189"/>
        <end position="250"/>
    </location>
</feature>
<feature type="domain" description="Cadherin" evidence="14">
    <location>
        <begin position="1402"/>
        <end position="1519"/>
    </location>
</feature>
<keyword evidence="5" id="KW-0732">Signal</keyword>
<feature type="domain" description="Cadherin" evidence="14">
    <location>
        <begin position="1183"/>
        <end position="1291"/>
    </location>
</feature>
<evidence type="ECO:0000256" key="10">
    <source>
        <dbReference type="ARBA" id="ARBA00023136"/>
    </source>
</evidence>
<dbReference type="GO" id="GO:0007156">
    <property type="term" value="P:homophilic cell adhesion via plasma membrane adhesion molecules"/>
    <property type="evidence" value="ECO:0007669"/>
    <property type="project" value="InterPro"/>
</dbReference>
<dbReference type="EMBL" id="JASPKZ010009800">
    <property type="protein sequence ID" value="KAJ9576330.1"/>
    <property type="molecule type" value="Genomic_DNA"/>
</dbReference>
<dbReference type="GO" id="GO:0030855">
    <property type="term" value="P:epithelial cell differentiation"/>
    <property type="evidence" value="ECO:0007669"/>
    <property type="project" value="UniProtKB-ARBA"/>
</dbReference>
<keyword evidence="9" id="KW-1133">Transmembrane helix</keyword>
<dbReference type="FunFam" id="2.60.40.60:FF:000033">
    <property type="entry name" value="FAT atypical cadherin 1"/>
    <property type="match status" value="1"/>
</dbReference>
<reference evidence="15" key="2">
    <citation type="submission" date="2023-05" db="EMBL/GenBank/DDBJ databases">
        <authorList>
            <person name="Fouks B."/>
        </authorList>
    </citation>
    <scope>NUCLEOTIDE SEQUENCE</scope>
    <source>
        <strain evidence="15">Stay&amp;Tobe</strain>
        <tissue evidence="15">Testes</tissue>
    </source>
</reference>
<evidence type="ECO:0000256" key="8">
    <source>
        <dbReference type="ARBA" id="ARBA00022889"/>
    </source>
</evidence>
<protein>
    <recommendedName>
        <fullName evidence="14">Cadherin domain-containing protein</fullName>
    </recommendedName>
</protein>
<comment type="subcellular location">
    <subcellularLocation>
        <location evidence="1">Cell membrane</location>
        <topology evidence="1">Single-pass type I membrane protein</topology>
    </subcellularLocation>
</comment>
<evidence type="ECO:0000256" key="5">
    <source>
        <dbReference type="ARBA" id="ARBA00022729"/>
    </source>
</evidence>
<evidence type="ECO:0000256" key="2">
    <source>
        <dbReference type="ARBA" id="ARBA00022475"/>
    </source>
</evidence>
<feature type="domain" description="Cadherin" evidence="14">
    <location>
        <begin position="497"/>
        <end position="601"/>
    </location>
</feature>
<dbReference type="FunFam" id="2.60.40.60:FF:000020">
    <property type="entry name" value="Dachsous cadherin-related 1b"/>
    <property type="match status" value="1"/>
</dbReference>
<feature type="domain" description="Cadherin" evidence="14">
    <location>
        <begin position="830"/>
        <end position="953"/>
    </location>
</feature>
<dbReference type="CDD" id="cd11304">
    <property type="entry name" value="Cadherin_repeat"/>
    <property type="match status" value="13"/>
</dbReference>
<feature type="non-terminal residue" evidence="15">
    <location>
        <position position="1"/>
    </location>
</feature>
<dbReference type="FunFam" id="2.60.40.60:FF:000168">
    <property type="entry name" value="Cadherin-related family member 2"/>
    <property type="match status" value="1"/>
</dbReference>
<keyword evidence="4" id="KW-0812">Transmembrane</keyword>
<dbReference type="FunFam" id="2.60.40.60:FF:000266">
    <property type="entry name" value="Cadherin 23"/>
    <property type="match status" value="1"/>
</dbReference>
<dbReference type="PANTHER" id="PTHR24026:SF126">
    <property type="entry name" value="PROTOCADHERIN FAT 4"/>
    <property type="match status" value="1"/>
</dbReference>
<evidence type="ECO:0000313" key="15">
    <source>
        <dbReference type="EMBL" id="KAJ9576330.1"/>
    </source>
</evidence>
<accession>A0AAD7Z9L5</accession>
<dbReference type="PRINTS" id="PR00205">
    <property type="entry name" value="CADHERIN"/>
</dbReference>
<keyword evidence="6" id="KW-0677">Repeat</keyword>
<feature type="domain" description="Cadherin" evidence="14">
    <location>
        <begin position="374"/>
        <end position="496"/>
    </location>
</feature>
<dbReference type="SUPFAM" id="SSF49313">
    <property type="entry name" value="Cadherin-like"/>
    <property type="match status" value="13"/>
</dbReference>
<evidence type="ECO:0000256" key="12">
    <source>
        <dbReference type="ARBA" id="ARBA00059331"/>
    </source>
</evidence>
<gene>
    <name evidence="15" type="ORF">L9F63_006830</name>
</gene>
<proteinExistence type="predicted"/>
<feature type="domain" description="Cadherin" evidence="14">
    <location>
        <begin position="1070"/>
        <end position="1182"/>
    </location>
</feature>
<feature type="domain" description="Cadherin" evidence="14">
    <location>
        <begin position="1294"/>
        <end position="1397"/>
    </location>
</feature>
<feature type="domain" description="Cadherin" evidence="14">
    <location>
        <begin position="720"/>
        <end position="826"/>
    </location>
</feature>
<dbReference type="PROSITE" id="PS50268">
    <property type="entry name" value="CADHERIN_2"/>
    <property type="match status" value="13"/>
</dbReference>
<dbReference type="InterPro" id="IPR002126">
    <property type="entry name" value="Cadherin-like_dom"/>
</dbReference>
<evidence type="ECO:0000256" key="13">
    <source>
        <dbReference type="PROSITE-ProRule" id="PRU00043"/>
    </source>
</evidence>
<dbReference type="Gene3D" id="2.60.40.60">
    <property type="entry name" value="Cadherins"/>
    <property type="match status" value="13"/>
</dbReference>
<dbReference type="GO" id="GO:0007163">
    <property type="term" value="P:establishment or maintenance of cell polarity"/>
    <property type="evidence" value="ECO:0007669"/>
    <property type="project" value="UniProtKB-ARBA"/>
</dbReference>
<comment type="function">
    <text evidence="12">Cadherins are calcium-dependent cell adhesion proteins. They preferentially interact with themselves in a homophilic manner in connecting cells.</text>
</comment>
<dbReference type="SMART" id="SM00112">
    <property type="entry name" value="CA"/>
    <property type="match status" value="13"/>
</dbReference>
<dbReference type="Proteomes" id="UP001233999">
    <property type="component" value="Unassembled WGS sequence"/>
</dbReference>
<keyword evidence="7 13" id="KW-0106">Calcium</keyword>